<protein>
    <submittedName>
        <fullName evidence="1">Uncharacterized protein</fullName>
    </submittedName>
</protein>
<gene>
    <name evidence="1" type="ORF">Fmac_000394</name>
</gene>
<proteinExistence type="predicted"/>
<dbReference type="Proteomes" id="UP001603857">
    <property type="component" value="Unassembled WGS sequence"/>
</dbReference>
<dbReference type="EMBL" id="JBGMDY010000001">
    <property type="protein sequence ID" value="KAL2346394.1"/>
    <property type="molecule type" value="Genomic_DNA"/>
</dbReference>
<accession>A0ABD1NE53</accession>
<name>A0ABD1NE53_9FABA</name>
<comment type="caution">
    <text evidence="1">The sequence shown here is derived from an EMBL/GenBank/DDBJ whole genome shotgun (WGS) entry which is preliminary data.</text>
</comment>
<keyword evidence="2" id="KW-1185">Reference proteome</keyword>
<evidence type="ECO:0000313" key="2">
    <source>
        <dbReference type="Proteomes" id="UP001603857"/>
    </source>
</evidence>
<evidence type="ECO:0000313" key="1">
    <source>
        <dbReference type="EMBL" id="KAL2346394.1"/>
    </source>
</evidence>
<sequence length="53" mass="6024">MPERRTCGGTALVEELGLDSILMTPPFYVLYFDLVRSKASPRAVSIIKRRKKL</sequence>
<reference evidence="1 2" key="1">
    <citation type="submission" date="2024-08" db="EMBL/GenBank/DDBJ databases">
        <title>Insights into the chromosomal genome structure of Flemingia macrophylla.</title>
        <authorList>
            <person name="Ding Y."/>
            <person name="Zhao Y."/>
            <person name="Bi W."/>
            <person name="Wu M."/>
            <person name="Zhao G."/>
            <person name="Gong Y."/>
            <person name="Li W."/>
            <person name="Zhang P."/>
        </authorList>
    </citation>
    <scope>NUCLEOTIDE SEQUENCE [LARGE SCALE GENOMIC DNA]</scope>
    <source>
        <strain evidence="1">DYQJB</strain>
        <tissue evidence="1">Leaf</tissue>
    </source>
</reference>
<organism evidence="1 2">
    <name type="scientific">Flemingia macrophylla</name>
    <dbReference type="NCBI Taxonomy" id="520843"/>
    <lineage>
        <taxon>Eukaryota</taxon>
        <taxon>Viridiplantae</taxon>
        <taxon>Streptophyta</taxon>
        <taxon>Embryophyta</taxon>
        <taxon>Tracheophyta</taxon>
        <taxon>Spermatophyta</taxon>
        <taxon>Magnoliopsida</taxon>
        <taxon>eudicotyledons</taxon>
        <taxon>Gunneridae</taxon>
        <taxon>Pentapetalae</taxon>
        <taxon>rosids</taxon>
        <taxon>fabids</taxon>
        <taxon>Fabales</taxon>
        <taxon>Fabaceae</taxon>
        <taxon>Papilionoideae</taxon>
        <taxon>50 kb inversion clade</taxon>
        <taxon>NPAAA clade</taxon>
        <taxon>indigoferoid/millettioid clade</taxon>
        <taxon>Phaseoleae</taxon>
        <taxon>Flemingia</taxon>
    </lineage>
</organism>
<dbReference type="AlphaFoldDB" id="A0ABD1NE53"/>